<comment type="caution">
    <text evidence="1">The sequence shown here is derived from an EMBL/GenBank/DDBJ whole genome shotgun (WGS) entry which is preliminary data.</text>
</comment>
<gene>
    <name evidence="1" type="ORF">FHS87_002057</name>
</gene>
<protein>
    <submittedName>
        <fullName evidence="1">Uncharacterized protein</fullName>
    </submittedName>
</protein>
<evidence type="ECO:0000313" key="1">
    <source>
        <dbReference type="EMBL" id="MBB5694017.1"/>
    </source>
</evidence>
<name>A0A840YCD3_9PROT</name>
<reference evidence="1 2" key="1">
    <citation type="submission" date="2020-08" db="EMBL/GenBank/DDBJ databases">
        <title>Genomic Encyclopedia of Type Strains, Phase IV (KMG-IV): sequencing the most valuable type-strain genomes for metagenomic binning, comparative biology and taxonomic classification.</title>
        <authorList>
            <person name="Goeker M."/>
        </authorList>
    </citation>
    <scope>NUCLEOTIDE SEQUENCE [LARGE SCALE GENOMIC DNA]</scope>
    <source>
        <strain evidence="1 2">DSM 25622</strain>
    </source>
</reference>
<dbReference type="Proteomes" id="UP000580654">
    <property type="component" value="Unassembled WGS sequence"/>
</dbReference>
<sequence>MSKLSGAGLSGAALSGTEARPGRIVFTGDVLRPADAGFRPSQTENILWFHRLVRGQVAAASRLPVEVVAWGRGIDTPRLYEFWEVEKSWRGWARIFDAGFAPEGVMTEMERAYGGSVVIGFELAESMKRILSLLGIPFVDFGIHPIRFLDDVFFAVQTNDAAVFEALLPDHAEDSAFLGPAGLLAASALKFRPRLQVPGETLLVGQTRIDRSLVRDGRVVDLSDFAPELRAAVGEGGITFKPHPYANSDFGAIAAGFPLRALHVTYENIYALMASEEIRQVVGVSSSALMEARFFGQEARVLHQSPFDIPDRRADAVPGQHLSIVESWGDTDFWRRALAPLTPVTRPDGERFRRPPNALRTSLRNFWGFNELSTDFQVAIARG</sequence>
<evidence type="ECO:0000313" key="2">
    <source>
        <dbReference type="Proteomes" id="UP000580654"/>
    </source>
</evidence>
<accession>A0A840YCD3</accession>
<organism evidence="1 2">
    <name type="scientific">Muricoccus pecuniae</name>
    <dbReference type="NCBI Taxonomy" id="693023"/>
    <lineage>
        <taxon>Bacteria</taxon>
        <taxon>Pseudomonadati</taxon>
        <taxon>Pseudomonadota</taxon>
        <taxon>Alphaproteobacteria</taxon>
        <taxon>Acetobacterales</taxon>
        <taxon>Roseomonadaceae</taxon>
        <taxon>Muricoccus</taxon>
    </lineage>
</organism>
<keyword evidence="2" id="KW-1185">Reference proteome</keyword>
<proteinExistence type="predicted"/>
<dbReference type="EMBL" id="JACIJD010000008">
    <property type="protein sequence ID" value="MBB5694017.1"/>
    <property type="molecule type" value="Genomic_DNA"/>
</dbReference>
<dbReference type="RefSeq" id="WP_184517283.1">
    <property type="nucleotide sequence ID" value="NZ_JACIJD010000008.1"/>
</dbReference>
<dbReference type="AlphaFoldDB" id="A0A840YCD3"/>